<feature type="non-terminal residue" evidence="2">
    <location>
        <position position="73"/>
    </location>
</feature>
<comment type="caution">
    <text evidence="2">The sequence shown here is derived from an EMBL/GenBank/DDBJ whole genome shotgun (WGS) entry which is preliminary data.</text>
</comment>
<dbReference type="EMBL" id="JABEZW010000007">
    <property type="protein sequence ID" value="MBA0770242.1"/>
    <property type="molecule type" value="Genomic_DNA"/>
</dbReference>
<evidence type="ECO:0000259" key="1">
    <source>
        <dbReference type="Pfam" id="PF14111"/>
    </source>
</evidence>
<dbReference type="AlphaFoldDB" id="A0A7J9EB44"/>
<dbReference type="Pfam" id="PF14111">
    <property type="entry name" value="DUF4283"/>
    <property type="match status" value="1"/>
</dbReference>
<feature type="domain" description="DUF4283" evidence="1">
    <location>
        <begin position="3"/>
        <end position="72"/>
    </location>
</feature>
<sequence>MARTMVVKLLGWKIRIHTLSNRIYHLRKPSTPVSIMDLENDHFLVKFQKLMDYIWALLERPWIVFEQYLTIQP</sequence>
<evidence type="ECO:0000313" key="2">
    <source>
        <dbReference type="EMBL" id="MBA0770242.1"/>
    </source>
</evidence>
<reference evidence="2 3" key="1">
    <citation type="journal article" date="2019" name="Genome Biol. Evol.">
        <title>Insights into the evolution of the New World diploid cottons (Gossypium, subgenus Houzingenia) based on genome sequencing.</title>
        <authorList>
            <person name="Grover C.E."/>
            <person name="Arick M.A. 2nd"/>
            <person name="Thrash A."/>
            <person name="Conover J.L."/>
            <person name="Sanders W.S."/>
            <person name="Peterson D.G."/>
            <person name="Frelichowski J.E."/>
            <person name="Scheffler J.A."/>
            <person name="Scheffler B.E."/>
            <person name="Wendel J.F."/>
        </authorList>
    </citation>
    <scope>NUCLEOTIDE SEQUENCE [LARGE SCALE GENOMIC DNA]</scope>
    <source>
        <strain evidence="2">8</strain>
        <tissue evidence="2">Leaf</tissue>
    </source>
</reference>
<organism evidence="2 3">
    <name type="scientific">Gossypium trilobum</name>
    <dbReference type="NCBI Taxonomy" id="34281"/>
    <lineage>
        <taxon>Eukaryota</taxon>
        <taxon>Viridiplantae</taxon>
        <taxon>Streptophyta</taxon>
        <taxon>Embryophyta</taxon>
        <taxon>Tracheophyta</taxon>
        <taxon>Spermatophyta</taxon>
        <taxon>Magnoliopsida</taxon>
        <taxon>eudicotyledons</taxon>
        <taxon>Gunneridae</taxon>
        <taxon>Pentapetalae</taxon>
        <taxon>rosids</taxon>
        <taxon>malvids</taxon>
        <taxon>Malvales</taxon>
        <taxon>Malvaceae</taxon>
        <taxon>Malvoideae</taxon>
        <taxon>Gossypium</taxon>
    </lineage>
</organism>
<keyword evidence="3" id="KW-1185">Reference proteome</keyword>
<dbReference type="Proteomes" id="UP000593568">
    <property type="component" value="Unassembled WGS sequence"/>
</dbReference>
<evidence type="ECO:0000313" key="3">
    <source>
        <dbReference type="Proteomes" id="UP000593568"/>
    </source>
</evidence>
<gene>
    <name evidence="2" type="ORF">Gotri_018902</name>
</gene>
<name>A0A7J9EB44_9ROSI</name>
<proteinExistence type="predicted"/>
<dbReference type="InterPro" id="IPR025558">
    <property type="entry name" value="DUF4283"/>
</dbReference>
<protein>
    <recommendedName>
        <fullName evidence="1">DUF4283 domain-containing protein</fullName>
    </recommendedName>
</protein>
<accession>A0A7J9EB44</accession>